<protein>
    <recommendedName>
        <fullName evidence="1">AB hydrolase-1 domain-containing protein</fullName>
    </recommendedName>
</protein>
<accession>A0A9P7BW97</accession>
<dbReference type="Gene3D" id="3.40.50.1820">
    <property type="entry name" value="alpha/beta hydrolase"/>
    <property type="match status" value="1"/>
</dbReference>
<dbReference type="InterPro" id="IPR029058">
    <property type="entry name" value="AB_hydrolase_fold"/>
</dbReference>
<organism evidence="2 3">
    <name type="scientific">Rhizopus oryzae</name>
    <name type="common">Mucormycosis agent</name>
    <name type="synonym">Rhizopus arrhizus var. delemar</name>
    <dbReference type="NCBI Taxonomy" id="64495"/>
    <lineage>
        <taxon>Eukaryota</taxon>
        <taxon>Fungi</taxon>
        <taxon>Fungi incertae sedis</taxon>
        <taxon>Mucoromycota</taxon>
        <taxon>Mucoromycotina</taxon>
        <taxon>Mucoromycetes</taxon>
        <taxon>Mucorales</taxon>
        <taxon>Mucorineae</taxon>
        <taxon>Rhizopodaceae</taxon>
        <taxon>Rhizopus</taxon>
    </lineage>
</organism>
<gene>
    <name evidence="2" type="ORF">G6F64_001503</name>
</gene>
<dbReference type="AlphaFoldDB" id="A0A9P7BW97"/>
<evidence type="ECO:0000259" key="1">
    <source>
        <dbReference type="Pfam" id="PF12697"/>
    </source>
</evidence>
<evidence type="ECO:0000313" key="3">
    <source>
        <dbReference type="Proteomes" id="UP000716291"/>
    </source>
</evidence>
<dbReference type="InterPro" id="IPR050228">
    <property type="entry name" value="Carboxylesterase_BioH"/>
</dbReference>
<dbReference type="Proteomes" id="UP000716291">
    <property type="component" value="Unassembled WGS sequence"/>
</dbReference>
<evidence type="ECO:0000313" key="2">
    <source>
        <dbReference type="EMBL" id="KAG1314368.1"/>
    </source>
</evidence>
<dbReference type="SUPFAM" id="SSF53474">
    <property type="entry name" value="alpha/beta-Hydrolases"/>
    <property type="match status" value="1"/>
</dbReference>
<dbReference type="EMBL" id="JAANQT010000116">
    <property type="protein sequence ID" value="KAG1314368.1"/>
    <property type="molecule type" value="Genomic_DNA"/>
</dbReference>
<proteinExistence type="predicted"/>
<dbReference type="PANTHER" id="PTHR43194:SF2">
    <property type="entry name" value="PEROXISOMAL MEMBRANE PROTEIN LPX1"/>
    <property type="match status" value="1"/>
</dbReference>
<dbReference type="InterPro" id="IPR000073">
    <property type="entry name" value="AB_hydrolase_1"/>
</dbReference>
<feature type="domain" description="AB hydrolase-1" evidence="1">
    <location>
        <begin position="45"/>
        <end position="139"/>
    </location>
</feature>
<comment type="caution">
    <text evidence="2">The sequence shown here is derived from an EMBL/GenBank/DDBJ whole genome shotgun (WGS) entry which is preliminary data.</text>
</comment>
<dbReference type="Pfam" id="PF12697">
    <property type="entry name" value="Abhydrolase_6"/>
    <property type="match status" value="1"/>
</dbReference>
<name>A0A9P7BW97_RHIOR</name>
<reference evidence="2" key="1">
    <citation type="journal article" date="2020" name="Microb. Genom.">
        <title>Genetic diversity of clinical and environmental Mucorales isolates obtained from an investigation of mucormycosis cases among solid organ transplant recipients.</title>
        <authorList>
            <person name="Nguyen M.H."/>
            <person name="Kaul D."/>
            <person name="Muto C."/>
            <person name="Cheng S.J."/>
            <person name="Richter R.A."/>
            <person name="Bruno V.M."/>
            <person name="Liu G."/>
            <person name="Beyhan S."/>
            <person name="Sundermann A.J."/>
            <person name="Mounaud S."/>
            <person name="Pasculle A.W."/>
            <person name="Nierman W.C."/>
            <person name="Driscoll E."/>
            <person name="Cumbie R."/>
            <person name="Clancy C.J."/>
            <person name="Dupont C.L."/>
        </authorList>
    </citation>
    <scope>NUCLEOTIDE SEQUENCE</scope>
    <source>
        <strain evidence="2">GL11</strain>
    </source>
</reference>
<sequence length="141" mass="16180">MRLIPTSSYIMPVHPGTEGWDIERLAAEKHEFPATGKSHKRTAFLFSHGIGFNKEAYHPFIKIFVDHLRSLREYDLIDIHVVISDARFHGESARLNQGKFSPTYRWIDNALDIKQVIDELKLKQNYDQLIAVGHSFGASSM</sequence>
<keyword evidence="3" id="KW-1185">Reference proteome</keyword>
<dbReference type="PANTHER" id="PTHR43194">
    <property type="entry name" value="HYDROLASE ALPHA/BETA FOLD FAMILY"/>
    <property type="match status" value="1"/>
</dbReference>